<dbReference type="GO" id="GO:0006506">
    <property type="term" value="P:GPI anchor biosynthetic process"/>
    <property type="evidence" value="ECO:0007669"/>
    <property type="project" value="UniProtKB-UniPathway"/>
</dbReference>
<proteinExistence type="inferred from homology"/>
<dbReference type="InParanoid" id="A0A0C2WPW1"/>
<evidence type="ECO:0000256" key="8">
    <source>
        <dbReference type="ARBA" id="ARBA00022989"/>
    </source>
</evidence>
<reference evidence="12 13" key="1">
    <citation type="submission" date="2014-04" db="EMBL/GenBank/DDBJ databases">
        <title>Evolutionary Origins and Diversification of the Mycorrhizal Mutualists.</title>
        <authorList>
            <consortium name="DOE Joint Genome Institute"/>
            <consortium name="Mycorrhizal Genomics Consortium"/>
            <person name="Kohler A."/>
            <person name="Kuo A."/>
            <person name="Nagy L.G."/>
            <person name="Floudas D."/>
            <person name="Copeland A."/>
            <person name="Barry K.W."/>
            <person name="Cichocki N."/>
            <person name="Veneault-Fourrey C."/>
            <person name="LaButti K."/>
            <person name="Lindquist E.A."/>
            <person name="Lipzen A."/>
            <person name="Lundell T."/>
            <person name="Morin E."/>
            <person name="Murat C."/>
            <person name="Riley R."/>
            <person name="Ohm R."/>
            <person name="Sun H."/>
            <person name="Tunlid A."/>
            <person name="Henrissat B."/>
            <person name="Grigoriev I.V."/>
            <person name="Hibbett D.S."/>
            <person name="Martin F."/>
        </authorList>
    </citation>
    <scope>NUCLEOTIDE SEQUENCE [LARGE SCALE GENOMIC DNA]</scope>
    <source>
        <strain evidence="12 13">Koide BX008</strain>
    </source>
</reference>
<dbReference type="GO" id="GO:1990529">
    <property type="term" value="C:glycosylphosphatidylinositol-mannosyltransferase I complex"/>
    <property type="evidence" value="ECO:0007669"/>
    <property type="project" value="TreeGrafter"/>
</dbReference>
<dbReference type="InterPro" id="IPR042322">
    <property type="entry name" value="Pbn1"/>
</dbReference>
<keyword evidence="13" id="KW-1185">Reference proteome</keyword>
<evidence type="ECO:0000256" key="7">
    <source>
        <dbReference type="ARBA" id="ARBA00022824"/>
    </source>
</evidence>
<evidence type="ECO:0000256" key="5">
    <source>
        <dbReference type="ARBA" id="ARBA00022502"/>
    </source>
</evidence>
<keyword evidence="10" id="KW-0325">Glycoprotein</keyword>
<comment type="pathway">
    <text evidence="2 11">Glycolipid biosynthesis; glycosylphosphatidylinositol-anchor biosynthesis.</text>
</comment>
<dbReference type="EMBL" id="KN818342">
    <property type="protein sequence ID" value="KIL58293.1"/>
    <property type="molecule type" value="Genomic_DNA"/>
</dbReference>
<keyword evidence="8 11" id="KW-1133">Transmembrane helix</keyword>
<accession>A0A0C2WPW1</accession>
<evidence type="ECO:0000256" key="2">
    <source>
        <dbReference type="ARBA" id="ARBA00004687"/>
    </source>
</evidence>
<keyword evidence="9 11" id="KW-0472">Membrane</keyword>
<comment type="function">
    <text evidence="11">Required for proper folding and/or the stability of a subset of proteins in the endoplasmic reticulum. Component of glycosylphosphatidylinositol-mannosyltransferase 1 which transfers the first of the 4 mannoses in the GPI-anchor precursors during GPI-anchor biosynthesis. Probably acts by stabilizing the mannosyltransferase GPI14.</text>
</comment>
<name>A0A0C2WPW1_AMAMK</name>
<dbReference type="PANTHER" id="PTHR28533">
    <property type="entry name" value="PROTEIN PBN1"/>
    <property type="match status" value="1"/>
</dbReference>
<sequence length="222" mass="24884">MASPPTCTSDLHPKHGFHPISASSLHVPAQFRTCTYHLLYSLPPSVFVDKYELANYRSSYSFQLWGTSNLELPVFALEQSNSTLLLTVEPSDEPIEVNVPLHLRYGSPALDSYVHIKAPEPVGFFSCPPTLNANVASASMPQLPEEVVQFITQNSIRPVTFFPVIPATKVEDTLRAPVGRLYDLSLVEYGTVFTIFFLFWYLVRVAQVVGARLESRHEKKVE</sequence>
<evidence type="ECO:0000256" key="4">
    <source>
        <dbReference type="ARBA" id="ARBA00020410"/>
    </source>
</evidence>
<dbReference type="GO" id="GO:0005789">
    <property type="term" value="C:endoplasmic reticulum membrane"/>
    <property type="evidence" value="ECO:0007669"/>
    <property type="project" value="UniProtKB-SubCell"/>
</dbReference>
<organism evidence="12 13">
    <name type="scientific">Amanita muscaria (strain Koide BX008)</name>
    <dbReference type="NCBI Taxonomy" id="946122"/>
    <lineage>
        <taxon>Eukaryota</taxon>
        <taxon>Fungi</taxon>
        <taxon>Dikarya</taxon>
        <taxon>Basidiomycota</taxon>
        <taxon>Agaricomycotina</taxon>
        <taxon>Agaricomycetes</taxon>
        <taxon>Agaricomycetidae</taxon>
        <taxon>Agaricales</taxon>
        <taxon>Pluteineae</taxon>
        <taxon>Amanitaceae</taxon>
        <taxon>Amanita</taxon>
    </lineage>
</organism>
<keyword evidence="7 11" id="KW-0256">Endoplasmic reticulum</keyword>
<protein>
    <recommendedName>
        <fullName evidence="4 11">Protein PBN1</fullName>
    </recommendedName>
</protein>
<dbReference type="AlphaFoldDB" id="A0A0C2WPW1"/>
<dbReference type="HOGENOM" id="CLU_100668_0_0_1"/>
<dbReference type="Proteomes" id="UP000054549">
    <property type="component" value="Unassembled WGS sequence"/>
</dbReference>
<gene>
    <name evidence="12" type="ORF">M378DRAFT_15667</name>
</gene>
<evidence type="ECO:0000313" key="12">
    <source>
        <dbReference type="EMBL" id="KIL58293.1"/>
    </source>
</evidence>
<dbReference type="OrthoDB" id="5546453at2759"/>
<evidence type="ECO:0000256" key="10">
    <source>
        <dbReference type="ARBA" id="ARBA00023180"/>
    </source>
</evidence>
<dbReference type="Pfam" id="PF08320">
    <property type="entry name" value="PIG-X"/>
    <property type="match status" value="1"/>
</dbReference>
<dbReference type="SMART" id="SM00780">
    <property type="entry name" value="PIG-X"/>
    <property type="match status" value="1"/>
</dbReference>
<evidence type="ECO:0000256" key="1">
    <source>
        <dbReference type="ARBA" id="ARBA00004643"/>
    </source>
</evidence>
<evidence type="ECO:0000313" key="13">
    <source>
        <dbReference type="Proteomes" id="UP000054549"/>
    </source>
</evidence>
<keyword evidence="5 11" id="KW-0337">GPI-anchor biosynthesis</keyword>
<dbReference type="STRING" id="946122.A0A0C2WPW1"/>
<dbReference type="GO" id="GO:0000030">
    <property type="term" value="F:mannosyltransferase activity"/>
    <property type="evidence" value="ECO:0007669"/>
    <property type="project" value="TreeGrafter"/>
</dbReference>
<comment type="subcellular location">
    <subcellularLocation>
        <location evidence="11">Endoplasmic reticulum membrane</location>
        <topology evidence="11">Single-pass membrane protein</topology>
    </subcellularLocation>
    <subcellularLocation>
        <location evidence="1">Endoplasmic reticulum membrane</location>
        <topology evidence="1">Single-pass type III membrane protein</topology>
    </subcellularLocation>
</comment>
<keyword evidence="6 11" id="KW-0812">Transmembrane</keyword>
<evidence type="ECO:0000256" key="9">
    <source>
        <dbReference type="ARBA" id="ARBA00023136"/>
    </source>
</evidence>
<dbReference type="InterPro" id="IPR013233">
    <property type="entry name" value="PIG-X/PBN1"/>
</dbReference>
<comment type="similarity">
    <text evidence="3 11">Belongs to the PIGX family.</text>
</comment>
<dbReference type="PANTHER" id="PTHR28533:SF1">
    <property type="entry name" value="PROTEIN PBN1"/>
    <property type="match status" value="1"/>
</dbReference>
<evidence type="ECO:0000256" key="3">
    <source>
        <dbReference type="ARBA" id="ARBA00010345"/>
    </source>
</evidence>
<feature type="transmembrane region" description="Helical" evidence="11">
    <location>
        <begin position="184"/>
        <end position="203"/>
    </location>
</feature>
<evidence type="ECO:0000256" key="6">
    <source>
        <dbReference type="ARBA" id="ARBA00022692"/>
    </source>
</evidence>
<dbReference type="UniPathway" id="UPA00196"/>
<evidence type="ECO:0000256" key="11">
    <source>
        <dbReference type="RuleBase" id="RU366056"/>
    </source>
</evidence>